<dbReference type="Proteomes" id="UP000285349">
    <property type="component" value="Unassembled WGS sequence"/>
</dbReference>
<reference evidence="1 2" key="1">
    <citation type="submission" date="2016-10" db="EMBL/GenBank/DDBJ databases">
        <title>Comparative genome analysis of multiple Pseudomonas spp. focuses on biocontrol and plant growth promoting traits.</title>
        <authorList>
            <person name="Tao X.-Y."/>
            <person name="Taylor C.G."/>
        </authorList>
    </citation>
    <scope>NUCLEOTIDE SEQUENCE [LARGE SCALE GENOMIC DNA]</scope>
    <source>
        <strain evidence="1 2">37A10</strain>
    </source>
</reference>
<dbReference type="InterPro" id="IPR036375">
    <property type="entry name" value="Hemopexin-like_dom_sf"/>
</dbReference>
<name>A0A423K4E8_9PSED</name>
<gene>
    <name evidence="1" type="ORF">BK666_14360</name>
</gene>
<dbReference type="RefSeq" id="WP_123510366.1">
    <property type="nucleotide sequence ID" value="NZ_MOBQ01000016.1"/>
</dbReference>
<evidence type="ECO:0000313" key="2">
    <source>
        <dbReference type="Proteomes" id="UP000285349"/>
    </source>
</evidence>
<evidence type="ECO:0008006" key="3">
    <source>
        <dbReference type="Google" id="ProtNLM"/>
    </source>
</evidence>
<dbReference type="EMBL" id="MOBQ01000016">
    <property type="protein sequence ID" value="RON46322.1"/>
    <property type="molecule type" value="Genomic_DNA"/>
</dbReference>
<dbReference type="SUPFAM" id="SSF50923">
    <property type="entry name" value="Hemopexin-like domain"/>
    <property type="match status" value="1"/>
</dbReference>
<comment type="caution">
    <text evidence="1">The sequence shown here is derived from an EMBL/GenBank/DDBJ whole genome shotgun (WGS) entry which is preliminary data.</text>
</comment>
<dbReference type="OrthoDB" id="1956004at2"/>
<dbReference type="AlphaFoldDB" id="A0A423K4E8"/>
<protein>
    <recommendedName>
        <fullName evidence="3">Hemopexin</fullName>
    </recommendedName>
</protein>
<proteinExistence type="predicted"/>
<accession>A0A423K4E8</accession>
<dbReference type="Gene3D" id="2.110.10.10">
    <property type="entry name" value="Hemopexin-like domain"/>
    <property type="match status" value="1"/>
</dbReference>
<organism evidence="1 2">
    <name type="scientific">Pseudomonas frederiksbergensis</name>
    <dbReference type="NCBI Taxonomy" id="104087"/>
    <lineage>
        <taxon>Bacteria</taxon>
        <taxon>Pseudomonadati</taxon>
        <taxon>Pseudomonadota</taxon>
        <taxon>Gammaproteobacteria</taxon>
        <taxon>Pseudomonadales</taxon>
        <taxon>Pseudomonadaceae</taxon>
        <taxon>Pseudomonas</taxon>
    </lineage>
</organism>
<sequence>MPELNNFVAVDWRSGLDRCYFFFKDTHTYTRFDLGDNKVPEGYPKAINAGNWDTVHSKLSNLRFGFTTTGISPAERFGFDSDILWFFYYEEGIPTVCKYDQDTDTVNNVFPLADSIWHQLLPFFERIVAGTWWQQSPHPRLFRFLMNDGHCLSLNLATGKLTQEAVNNKTWPGLAPYTDRIITAVQSDRTFADNYFYIFLTNNEYLRYGLQTNRLLAGPMPVDDVSWPGLLRD</sequence>
<evidence type="ECO:0000313" key="1">
    <source>
        <dbReference type="EMBL" id="RON46322.1"/>
    </source>
</evidence>